<comment type="caution">
    <text evidence="1">The sequence shown here is derived from an EMBL/GenBank/DDBJ whole genome shotgun (WGS) entry which is preliminary data.</text>
</comment>
<dbReference type="InterPro" id="IPR002514">
    <property type="entry name" value="Transposase_8"/>
</dbReference>
<dbReference type="EMBL" id="QBKP01000037">
    <property type="protein sequence ID" value="PTX39742.1"/>
    <property type="molecule type" value="Genomic_DNA"/>
</dbReference>
<dbReference type="Proteomes" id="UP000244224">
    <property type="component" value="Unassembled WGS sequence"/>
</dbReference>
<protein>
    <submittedName>
        <fullName evidence="1">Transposase</fullName>
    </submittedName>
</protein>
<dbReference type="InterPro" id="IPR010921">
    <property type="entry name" value="Trp_repressor/repl_initiator"/>
</dbReference>
<organism evidence="1 2">
    <name type="scientific">Gemmobacter caeni</name>
    <dbReference type="NCBI Taxonomy" id="589035"/>
    <lineage>
        <taxon>Bacteria</taxon>
        <taxon>Pseudomonadati</taxon>
        <taxon>Pseudomonadota</taxon>
        <taxon>Alphaproteobacteria</taxon>
        <taxon>Rhodobacterales</taxon>
        <taxon>Paracoccaceae</taxon>
        <taxon>Gemmobacter</taxon>
    </lineage>
</organism>
<evidence type="ECO:0000313" key="2">
    <source>
        <dbReference type="Proteomes" id="UP000244224"/>
    </source>
</evidence>
<keyword evidence="2" id="KW-1185">Reference proteome</keyword>
<name>A0A2T6A7L7_9RHOB</name>
<dbReference type="GO" id="GO:0043565">
    <property type="term" value="F:sequence-specific DNA binding"/>
    <property type="evidence" value="ECO:0007669"/>
    <property type="project" value="InterPro"/>
</dbReference>
<dbReference type="SUPFAM" id="SSF48295">
    <property type="entry name" value="TrpR-like"/>
    <property type="match status" value="1"/>
</dbReference>
<dbReference type="Pfam" id="PF01527">
    <property type="entry name" value="HTH_Tnp_1"/>
    <property type="match status" value="1"/>
</dbReference>
<sequence length="150" mass="16419">MGYSAYAPCPTMAFVEVLRLELMVERGLFAAATLLAALHIVRALMGGPIRRENLASGSSALIVQMGVRHCLMVCASVVSPIDIFAADEVGRRRHWSDPDKLRIVEESLRGYRQGSAPARRYGISRSLLSIWRREYRGGTLGASYAAATAH</sequence>
<dbReference type="GO" id="GO:0004803">
    <property type="term" value="F:transposase activity"/>
    <property type="evidence" value="ECO:0007669"/>
    <property type="project" value="InterPro"/>
</dbReference>
<accession>A0A2T6A7L7</accession>
<gene>
    <name evidence="1" type="ORF">C8N34_1374</name>
</gene>
<evidence type="ECO:0000313" key="1">
    <source>
        <dbReference type="EMBL" id="PTX39742.1"/>
    </source>
</evidence>
<dbReference type="GO" id="GO:0006313">
    <property type="term" value="P:DNA transposition"/>
    <property type="evidence" value="ECO:0007669"/>
    <property type="project" value="InterPro"/>
</dbReference>
<reference evidence="1 2" key="1">
    <citation type="submission" date="2018-04" db="EMBL/GenBank/DDBJ databases">
        <title>Genomic Encyclopedia of Archaeal and Bacterial Type Strains, Phase II (KMG-II): from individual species to whole genera.</title>
        <authorList>
            <person name="Goeker M."/>
        </authorList>
    </citation>
    <scope>NUCLEOTIDE SEQUENCE [LARGE SCALE GENOMIC DNA]</scope>
    <source>
        <strain evidence="1 2">DSM 21823</strain>
    </source>
</reference>
<dbReference type="AlphaFoldDB" id="A0A2T6A7L7"/>
<proteinExistence type="predicted"/>